<name>A0ABX0CER6_9BIFI</name>
<comment type="caution">
    <text evidence="2">The sequence shown here is derived from an EMBL/GenBank/DDBJ whole genome shotgun (WGS) entry which is preliminary data.</text>
</comment>
<dbReference type="EMBL" id="WHZU01000004">
    <property type="protein sequence ID" value="NEH11103.1"/>
    <property type="molecule type" value="Genomic_DNA"/>
</dbReference>
<sequence>MSVKTPNYDKKIAALLAQVEDLKEKRSKREHLLDLAPEIIDLLDSSEARYEGTGDEILKQLIASVERLREIKREERSERAKAAAARRAEKKDKERADDYPTQDDMEPQTASDSTDGDNVDSNGSDAPVPWGGFMSN</sequence>
<reference evidence="2 3" key="1">
    <citation type="submission" date="2019-10" db="EMBL/GenBank/DDBJ databases">
        <title>Bifidobacterium from non-human primates.</title>
        <authorList>
            <person name="Modesto M."/>
        </authorList>
    </citation>
    <scope>NUCLEOTIDE SEQUENCE [LARGE SCALE GENOMIC DNA]</scope>
    <source>
        <strain evidence="2 3">SMA1</strain>
    </source>
</reference>
<accession>A0ABX0CER6</accession>
<keyword evidence="3" id="KW-1185">Reference proteome</keyword>
<protein>
    <submittedName>
        <fullName evidence="2">Uncharacterized protein</fullName>
    </submittedName>
</protein>
<evidence type="ECO:0000256" key="1">
    <source>
        <dbReference type="SAM" id="MobiDB-lite"/>
    </source>
</evidence>
<evidence type="ECO:0000313" key="3">
    <source>
        <dbReference type="Proteomes" id="UP000475155"/>
    </source>
</evidence>
<proteinExistence type="predicted"/>
<feature type="compositionally biased region" description="Basic and acidic residues" evidence="1">
    <location>
        <begin position="72"/>
        <end position="98"/>
    </location>
</feature>
<dbReference type="Proteomes" id="UP000475155">
    <property type="component" value="Unassembled WGS sequence"/>
</dbReference>
<feature type="region of interest" description="Disordered" evidence="1">
    <location>
        <begin position="72"/>
        <end position="136"/>
    </location>
</feature>
<evidence type="ECO:0000313" key="2">
    <source>
        <dbReference type="EMBL" id="NEH11103.1"/>
    </source>
</evidence>
<dbReference type="RefSeq" id="WP_163199132.1">
    <property type="nucleotide sequence ID" value="NZ_WHZU01000004.1"/>
</dbReference>
<gene>
    <name evidence="2" type="ORF">GFD18_03205</name>
</gene>
<organism evidence="2 3">
    <name type="scientific">Bifidobacterium saimiriisciurei</name>
    <dbReference type="NCBI Taxonomy" id="2661627"/>
    <lineage>
        <taxon>Bacteria</taxon>
        <taxon>Bacillati</taxon>
        <taxon>Actinomycetota</taxon>
        <taxon>Actinomycetes</taxon>
        <taxon>Bifidobacteriales</taxon>
        <taxon>Bifidobacteriaceae</taxon>
        <taxon>Bifidobacterium</taxon>
    </lineage>
</organism>